<keyword evidence="1" id="KW-0732">Signal</keyword>
<dbReference type="InterPro" id="IPR028082">
    <property type="entry name" value="Peripla_BP_I"/>
</dbReference>
<gene>
    <name evidence="3" type="ORF">Tam10B_2252</name>
</gene>
<feature type="domain" description="Periplasmic binding protein" evidence="2">
    <location>
        <begin position="90"/>
        <end position="154"/>
    </location>
</feature>
<evidence type="ECO:0000256" key="1">
    <source>
        <dbReference type="SAM" id="SignalP"/>
    </source>
</evidence>
<name>A0A229VVE0_9BIFI</name>
<dbReference type="AlphaFoldDB" id="A0A229VVE0"/>
<dbReference type="EMBL" id="NEWD01000038">
    <property type="protein sequence ID" value="OXM99505.1"/>
    <property type="molecule type" value="Genomic_DNA"/>
</dbReference>
<evidence type="ECO:0000313" key="4">
    <source>
        <dbReference type="Proteomes" id="UP000215433"/>
    </source>
</evidence>
<evidence type="ECO:0000313" key="3">
    <source>
        <dbReference type="EMBL" id="OXM99505.1"/>
    </source>
</evidence>
<comment type="caution">
    <text evidence="3">The sequence shown here is derived from an EMBL/GenBank/DDBJ whole genome shotgun (WGS) entry which is preliminary data.</text>
</comment>
<feature type="signal peptide" evidence="1">
    <location>
        <begin position="1"/>
        <end position="29"/>
    </location>
</feature>
<protein>
    <submittedName>
        <fullName evidence="3">Sugar ABC transporter substrate-binding protein</fullName>
    </submittedName>
</protein>
<reference evidence="3 4" key="1">
    <citation type="submission" date="2017-05" db="EMBL/GenBank/DDBJ databases">
        <title>Bifidobacterium vansinderenii sp. nov.</title>
        <authorList>
            <person name="Lugli G.A."/>
            <person name="Duranti S."/>
            <person name="Mangifesta M."/>
        </authorList>
    </citation>
    <scope>NUCLEOTIDE SEQUENCE [LARGE SCALE GENOMIC DNA]</scope>
    <source>
        <strain evidence="3 4">Tam10B</strain>
    </source>
</reference>
<accession>A0A229VVE0</accession>
<keyword evidence="4" id="KW-1185">Reference proteome</keyword>
<sequence length="199" mass="21056">MTVMNSRMVKWGRRAVAAAMLTCMMVPLAGCMPQDKAVGDTQETAAAIAHDGVDRADATVGVVGSTDAAKTSLDSQVVEAIGNDRMPALYAAGNTDADSQQKAVRDFLDRNVKAIILHADQSTGWEETLTAARKAGIPVILLASAIEPDDQTLYAARFVVVPRDTQTGGVNYGIGDALMRVIDDKPHAKTMNVLLTGVE</sequence>
<dbReference type="InterPro" id="IPR025997">
    <property type="entry name" value="SBP_2_dom"/>
</dbReference>
<dbReference type="Proteomes" id="UP000215433">
    <property type="component" value="Unassembled WGS sequence"/>
</dbReference>
<dbReference type="SUPFAM" id="SSF53822">
    <property type="entry name" value="Periplasmic binding protein-like I"/>
    <property type="match status" value="1"/>
</dbReference>
<organism evidence="3 4">
    <name type="scientific">Bifidobacterium vansinderenii</name>
    <dbReference type="NCBI Taxonomy" id="1984871"/>
    <lineage>
        <taxon>Bacteria</taxon>
        <taxon>Bacillati</taxon>
        <taxon>Actinomycetota</taxon>
        <taxon>Actinomycetes</taxon>
        <taxon>Bifidobacteriales</taxon>
        <taxon>Bifidobacteriaceae</taxon>
        <taxon>Bifidobacterium</taxon>
    </lineage>
</organism>
<evidence type="ECO:0000259" key="2">
    <source>
        <dbReference type="Pfam" id="PF13407"/>
    </source>
</evidence>
<feature type="chain" id="PRO_5039519119" evidence="1">
    <location>
        <begin position="30"/>
        <end position="199"/>
    </location>
</feature>
<dbReference type="Gene3D" id="3.40.50.2300">
    <property type="match status" value="1"/>
</dbReference>
<proteinExistence type="predicted"/>
<dbReference type="Pfam" id="PF13407">
    <property type="entry name" value="Peripla_BP_4"/>
    <property type="match status" value="1"/>
</dbReference>